<comment type="similarity">
    <text evidence="4">Belongs to the arginase family.</text>
</comment>
<dbReference type="Pfam" id="PF00491">
    <property type="entry name" value="Arginase"/>
    <property type="match status" value="1"/>
</dbReference>
<dbReference type="AlphaFoldDB" id="A0AAX3MX56"/>
<keyword evidence="3" id="KW-0464">Manganese</keyword>
<dbReference type="EMBL" id="CP118101">
    <property type="protein sequence ID" value="WDH81706.1"/>
    <property type="molecule type" value="Genomic_DNA"/>
</dbReference>
<proteinExistence type="inferred from homology"/>
<dbReference type="GO" id="GO:0030145">
    <property type="term" value="F:manganese ion binding"/>
    <property type="evidence" value="ECO:0007669"/>
    <property type="project" value="TreeGrafter"/>
</dbReference>
<dbReference type="GO" id="GO:0004053">
    <property type="term" value="F:arginase activity"/>
    <property type="evidence" value="ECO:0007669"/>
    <property type="project" value="TreeGrafter"/>
</dbReference>
<dbReference type="SUPFAM" id="SSF52768">
    <property type="entry name" value="Arginase/deacetylase"/>
    <property type="match status" value="1"/>
</dbReference>
<dbReference type="Proteomes" id="UP001220962">
    <property type="component" value="Chromosome"/>
</dbReference>
<evidence type="ECO:0000256" key="2">
    <source>
        <dbReference type="ARBA" id="ARBA00022801"/>
    </source>
</evidence>
<evidence type="ECO:0000256" key="3">
    <source>
        <dbReference type="ARBA" id="ARBA00023211"/>
    </source>
</evidence>
<evidence type="ECO:0000313" key="5">
    <source>
        <dbReference type="EMBL" id="WDH81706.1"/>
    </source>
</evidence>
<dbReference type="CDD" id="cd09999">
    <property type="entry name" value="Arginase-like_1"/>
    <property type="match status" value="1"/>
</dbReference>
<dbReference type="RefSeq" id="WP_047913252.1">
    <property type="nucleotide sequence ID" value="NZ_CP118101.1"/>
</dbReference>
<reference evidence="5" key="1">
    <citation type="submission" date="2023-02" db="EMBL/GenBank/DDBJ databases">
        <title>Pathogen: clinical or host-associated sample.</title>
        <authorList>
            <person name="Hergert J."/>
            <person name="Casey R."/>
            <person name="Wagner J."/>
            <person name="Young E.L."/>
            <person name="Oakeson K.F."/>
        </authorList>
    </citation>
    <scope>NUCLEOTIDE SEQUENCE</scope>
    <source>
        <strain evidence="5">2022CK-00830</strain>
    </source>
</reference>
<evidence type="ECO:0000256" key="1">
    <source>
        <dbReference type="ARBA" id="ARBA00022723"/>
    </source>
</evidence>
<dbReference type="PANTHER" id="PTHR43782:SF3">
    <property type="entry name" value="ARGINASE"/>
    <property type="match status" value="1"/>
</dbReference>
<dbReference type="InterPro" id="IPR006035">
    <property type="entry name" value="Ureohydrolase"/>
</dbReference>
<keyword evidence="2" id="KW-0378">Hydrolase</keyword>
<dbReference type="PROSITE" id="PS51409">
    <property type="entry name" value="ARGINASE_2"/>
    <property type="match status" value="1"/>
</dbReference>
<name>A0AAX3MX56_9BACL</name>
<dbReference type="Gene3D" id="3.40.800.10">
    <property type="entry name" value="Ureohydrolase domain"/>
    <property type="match status" value="1"/>
</dbReference>
<protein>
    <submittedName>
        <fullName evidence="5">Arginase family protein</fullName>
    </submittedName>
</protein>
<keyword evidence="1" id="KW-0479">Metal-binding</keyword>
<dbReference type="InterPro" id="IPR023696">
    <property type="entry name" value="Ureohydrolase_dom_sf"/>
</dbReference>
<dbReference type="PANTHER" id="PTHR43782">
    <property type="entry name" value="ARGINASE"/>
    <property type="match status" value="1"/>
</dbReference>
<gene>
    <name evidence="5" type="ORF">PUW23_19645</name>
</gene>
<dbReference type="GO" id="GO:0005829">
    <property type="term" value="C:cytosol"/>
    <property type="evidence" value="ECO:0007669"/>
    <property type="project" value="TreeGrafter"/>
</dbReference>
<sequence length="302" mass="34077">MIEVNKKQTLRLLFPQWQGGNNPPYVLGAKLLNWLAPVSSGPYEEVPVNLNTSIEKEDGIVARTAVLQQARSAKNLIQKHTPERIVVLGGDCSVELAPFAYLNEKYDGDTALLWVDLHPDVSLPEDLAHHHAHVLANLLGVGDKEFVSEVPLLFNPEQILFVGLNDMLEALDSEPMRQMKLDRVTPEEIVHDSSKVLHWLAERKPSKIIIHFDLDVLDLKEFRSQLAAYPGTYEDYSKRLASGSSMETIIRILQDVARSYDVVGLGITEHFPWDAYFLQNMLARLPLIGDINNQKRPPFNTL</sequence>
<evidence type="ECO:0000256" key="4">
    <source>
        <dbReference type="PROSITE-ProRule" id="PRU00742"/>
    </source>
</evidence>
<accession>A0AAX3MX56</accession>
<evidence type="ECO:0000313" key="6">
    <source>
        <dbReference type="Proteomes" id="UP001220962"/>
    </source>
</evidence>
<organism evidence="5 6">
    <name type="scientific">Paenibacillus urinalis</name>
    <dbReference type="NCBI Taxonomy" id="521520"/>
    <lineage>
        <taxon>Bacteria</taxon>
        <taxon>Bacillati</taxon>
        <taxon>Bacillota</taxon>
        <taxon>Bacilli</taxon>
        <taxon>Bacillales</taxon>
        <taxon>Paenibacillaceae</taxon>
        <taxon>Paenibacillus</taxon>
    </lineage>
</organism>